<dbReference type="InterPro" id="IPR009668">
    <property type="entry name" value="RNA_pol-assoc_fac_A49-like"/>
</dbReference>
<reference evidence="8" key="2">
    <citation type="submission" date="2015-01" db="EMBL/GenBank/DDBJ databases">
        <title>Evolutionary Origins and Diversification of the Mycorrhizal Mutualists.</title>
        <authorList>
            <consortium name="DOE Joint Genome Institute"/>
            <consortium name="Mycorrhizal Genomics Consortium"/>
            <person name="Kohler A."/>
            <person name="Kuo A."/>
            <person name="Nagy L.G."/>
            <person name="Floudas D."/>
            <person name="Copeland A."/>
            <person name="Barry K.W."/>
            <person name="Cichocki N."/>
            <person name="Veneault-Fourrey C."/>
            <person name="LaButti K."/>
            <person name="Lindquist E.A."/>
            <person name="Lipzen A."/>
            <person name="Lundell T."/>
            <person name="Morin E."/>
            <person name="Murat C."/>
            <person name="Riley R."/>
            <person name="Ohm R."/>
            <person name="Sun H."/>
            <person name="Tunlid A."/>
            <person name="Henrissat B."/>
            <person name="Grigoriev I.V."/>
            <person name="Hibbett D.S."/>
            <person name="Martin F."/>
        </authorList>
    </citation>
    <scope>NUCLEOTIDE SEQUENCE [LARGE SCALE GENOMIC DNA]</scope>
    <source>
        <strain evidence="8">Foug A</strain>
    </source>
</reference>
<dbReference type="Pfam" id="PF06870">
    <property type="entry name" value="RNA_pol_I_A49"/>
    <property type="match status" value="1"/>
</dbReference>
<keyword evidence="8" id="KW-1185">Reference proteome</keyword>
<dbReference type="OrthoDB" id="532500at2759"/>
<keyword evidence="3" id="KW-0240">DNA-directed RNA polymerase</keyword>
<evidence type="ECO:0000256" key="4">
    <source>
        <dbReference type="ARBA" id="ARBA00023163"/>
    </source>
</evidence>
<gene>
    <name evidence="7" type="ORF">SCLCIDRAFT_1222967</name>
</gene>
<dbReference type="EMBL" id="KN822185">
    <property type="protein sequence ID" value="KIM53244.1"/>
    <property type="molecule type" value="Genomic_DNA"/>
</dbReference>
<dbReference type="InParanoid" id="A0A0C3DA33"/>
<organism evidence="7 8">
    <name type="scientific">Scleroderma citrinum Foug A</name>
    <dbReference type="NCBI Taxonomy" id="1036808"/>
    <lineage>
        <taxon>Eukaryota</taxon>
        <taxon>Fungi</taxon>
        <taxon>Dikarya</taxon>
        <taxon>Basidiomycota</taxon>
        <taxon>Agaricomycotina</taxon>
        <taxon>Agaricomycetes</taxon>
        <taxon>Agaricomycetidae</taxon>
        <taxon>Boletales</taxon>
        <taxon>Sclerodermatineae</taxon>
        <taxon>Sclerodermataceae</taxon>
        <taxon>Scleroderma</taxon>
    </lineage>
</organism>
<keyword evidence="5" id="KW-0539">Nucleus</keyword>
<evidence type="ECO:0000313" key="8">
    <source>
        <dbReference type="Proteomes" id="UP000053989"/>
    </source>
</evidence>
<dbReference type="GO" id="GO:0005730">
    <property type="term" value="C:nucleolus"/>
    <property type="evidence" value="ECO:0007669"/>
    <property type="project" value="UniProtKB-SubCell"/>
</dbReference>
<dbReference type="STRING" id="1036808.A0A0C3DA33"/>
<feature type="region of interest" description="Disordered" evidence="6">
    <location>
        <begin position="411"/>
        <end position="432"/>
    </location>
</feature>
<dbReference type="FunCoup" id="A0A0C3DA33">
    <property type="interactions" value="206"/>
</dbReference>
<evidence type="ECO:0000256" key="2">
    <source>
        <dbReference type="ARBA" id="ARBA00009430"/>
    </source>
</evidence>
<evidence type="ECO:0000313" key="7">
    <source>
        <dbReference type="EMBL" id="KIM53244.1"/>
    </source>
</evidence>
<keyword evidence="4" id="KW-0804">Transcription</keyword>
<dbReference type="AlphaFoldDB" id="A0A0C3DA33"/>
<proteinExistence type="inferred from homology"/>
<evidence type="ECO:0000256" key="1">
    <source>
        <dbReference type="ARBA" id="ARBA00004604"/>
    </source>
</evidence>
<feature type="region of interest" description="Disordered" evidence="6">
    <location>
        <begin position="1"/>
        <end position="21"/>
    </location>
</feature>
<dbReference type="Proteomes" id="UP000053989">
    <property type="component" value="Unassembled WGS sequence"/>
</dbReference>
<dbReference type="GO" id="GO:0000428">
    <property type="term" value="C:DNA-directed RNA polymerase complex"/>
    <property type="evidence" value="ECO:0007669"/>
    <property type="project" value="UniProtKB-KW"/>
</dbReference>
<dbReference type="GO" id="GO:0003677">
    <property type="term" value="F:DNA binding"/>
    <property type="evidence" value="ECO:0007669"/>
    <property type="project" value="InterPro"/>
</dbReference>
<evidence type="ECO:0000256" key="5">
    <source>
        <dbReference type="ARBA" id="ARBA00023242"/>
    </source>
</evidence>
<evidence type="ECO:0000256" key="3">
    <source>
        <dbReference type="ARBA" id="ARBA00022478"/>
    </source>
</evidence>
<comment type="similarity">
    <text evidence="2">Belongs to the eukaryotic RPA49/POLR1E RNA polymerase subunit family.</text>
</comment>
<accession>A0A0C3DA33</accession>
<reference evidence="7 8" key="1">
    <citation type="submission" date="2014-04" db="EMBL/GenBank/DDBJ databases">
        <authorList>
            <consortium name="DOE Joint Genome Institute"/>
            <person name="Kuo A."/>
            <person name="Kohler A."/>
            <person name="Nagy L.G."/>
            <person name="Floudas D."/>
            <person name="Copeland A."/>
            <person name="Barry K.W."/>
            <person name="Cichocki N."/>
            <person name="Veneault-Fourrey C."/>
            <person name="LaButti K."/>
            <person name="Lindquist E.A."/>
            <person name="Lipzen A."/>
            <person name="Lundell T."/>
            <person name="Morin E."/>
            <person name="Murat C."/>
            <person name="Sun H."/>
            <person name="Tunlid A."/>
            <person name="Henrissat B."/>
            <person name="Grigoriev I.V."/>
            <person name="Hibbett D.S."/>
            <person name="Martin F."/>
            <person name="Nordberg H.P."/>
            <person name="Cantor M.N."/>
            <person name="Hua S.X."/>
        </authorList>
    </citation>
    <scope>NUCLEOTIDE SEQUENCE [LARGE SCALE GENOMIC DNA]</scope>
    <source>
        <strain evidence="7 8">Foug A</strain>
    </source>
</reference>
<evidence type="ECO:0008006" key="9">
    <source>
        <dbReference type="Google" id="ProtNLM"/>
    </source>
</evidence>
<protein>
    <recommendedName>
        <fullName evidence="9">DNA-directed RNA polymerase I subunit RPA49</fullName>
    </recommendedName>
</protein>
<name>A0A0C3DA33_9AGAM</name>
<comment type="subcellular location">
    <subcellularLocation>
        <location evidence="1">Nucleus</location>
        <location evidence="1">Nucleolus</location>
    </subcellularLocation>
</comment>
<dbReference type="PANTHER" id="PTHR14440">
    <property type="entry name" value="DNA-DIRECTED RNA POLYMERASE I SUBUNIT RPA49"/>
    <property type="match status" value="1"/>
</dbReference>
<sequence length="432" mass="47936">MTSPAASKKRKRGDGDDTKVSFVFSNQPKTQVGPVFANFPAATPSTSTTFDCYRTVDKKNTTEDVGDVDFAELRTLIAGETGAVNLFSSAETRRASEGSRYFIGVHNKKTGMTTIRQAPLHVLTQEVKALKGLEPAPVTVLQRPEARAFLGEAFGTKKAKLAISAQQQNKVDISTMENVAGHLQESIHKSTRALPSIEEAQATSDSTRLVPPHNTDAHLPGNIYPVHNMIPETEWKFLSSATFLEAGSGHERMSLLPFRRSKWINQHLNFICESPSPSKTNIKILQYISCMMLFRNLAVRNLDKDILQENLNTLPSVVVDGLLSRFTETTRSSSRPQFTPQKETLLLTYMFALCLHVDDFATDTELLAKDLGQSTYAVNLLFKSLGCKISKLTAMDLRRLDLPTGAAEKKRAMLKPPLEFPKPRVGRRRQGQ</sequence>
<dbReference type="GO" id="GO:0006351">
    <property type="term" value="P:DNA-templated transcription"/>
    <property type="evidence" value="ECO:0007669"/>
    <property type="project" value="InterPro"/>
</dbReference>
<dbReference type="HOGENOM" id="CLU_034953_2_1_1"/>
<evidence type="ECO:0000256" key="6">
    <source>
        <dbReference type="SAM" id="MobiDB-lite"/>
    </source>
</evidence>